<feature type="domain" description="Outer membrane protein beta-barrel" evidence="3">
    <location>
        <begin position="11"/>
        <end position="190"/>
    </location>
</feature>
<name>A0A0P7EBR6_9GAMM</name>
<evidence type="ECO:0000256" key="1">
    <source>
        <dbReference type="ARBA" id="ARBA00022729"/>
    </source>
</evidence>
<keyword evidence="1 2" id="KW-0732">Signal</keyword>
<proteinExistence type="predicted"/>
<evidence type="ECO:0000259" key="3">
    <source>
        <dbReference type="Pfam" id="PF13505"/>
    </source>
</evidence>
<dbReference type="AlphaFoldDB" id="A0A0P7EBR6"/>
<dbReference type="InterPro" id="IPR011250">
    <property type="entry name" value="OMP/PagP_B-barrel"/>
</dbReference>
<organism evidence="4 5">
    <name type="scientific">Pseudoalteromonas lipolytica</name>
    <dbReference type="NCBI Taxonomy" id="570156"/>
    <lineage>
        <taxon>Bacteria</taxon>
        <taxon>Pseudomonadati</taxon>
        <taxon>Pseudomonadota</taxon>
        <taxon>Gammaproteobacteria</taxon>
        <taxon>Alteromonadales</taxon>
        <taxon>Pseudoalteromonadaceae</taxon>
        <taxon>Pseudoalteromonas</taxon>
    </lineage>
</organism>
<evidence type="ECO:0000256" key="2">
    <source>
        <dbReference type="SAM" id="SignalP"/>
    </source>
</evidence>
<dbReference type="PATRIC" id="fig|570156.3.peg.4186"/>
<reference evidence="4 5" key="1">
    <citation type="submission" date="2015-09" db="EMBL/GenBank/DDBJ databases">
        <title>Draft Genome Sequence of Pseudoalteromonas lipolytica UCD-48B.</title>
        <authorList>
            <person name="Krusor M."/>
            <person name="Coil D.A."/>
            <person name="Lang J.M."/>
            <person name="Eisen J.A."/>
            <person name="Alexiev A."/>
        </authorList>
    </citation>
    <scope>NUCLEOTIDE SEQUENCE [LARGE SCALE GENOMIC DNA]</scope>
    <source>
        <strain evidence="4 5">UCD-48B</strain>
    </source>
</reference>
<accession>A0A0P7EBR6</accession>
<feature type="chain" id="PRO_5006138416" evidence="2">
    <location>
        <begin position="24"/>
        <end position="190"/>
    </location>
</feature>
<gene>
    <name evidence="4" type="ORF">AOG27_15475</name>
</gene>
<protein>
    <submittedName>
        <fullName evidence="4">TonB-dependent receptor</fullName>
    </submittedName>
</protein>
<comment type="caution">
    <text evidence="4">The sequence shown here is derived from an EMBL/GenBank/DDBJ whole genome shotgun (WGS) entry which is preliminary data.</text>
</comment>
<keyword evidence="4" id="KW-0675">Receptor</keyword>
<evidence type="ECO:0000313" key="4">
    <source>
        <dbReference type="EMBL" id="KPM82706.1"/>
    </source>
</evidence>
<dbReference type="InterPro" id="IPR027385">
    <property type="entry name" value="Beta-barrel_OMP"/>
</dbReference>
<evidence type="ECO:0000313" key="5">
    <source>
        <dbReference type="Proteomes" id="UP000050378"/>
    </source>
</evidence>
<dbReference type="OrthoDB" id="7620169at2"/>
<dbReference type="Proteomes" id="UP000050378">
    <property type="component" value="Unassembled WGS sequence"/>
</dbReference>
<dbReference type="EMBL" id="LJTC01000010">
    <property type="protein sequence ID" value="KPM82706.1"/>
    <property type="molecule type" value="Genomic_DNA"/>
</dbReference>
<feature type="signal peptide" evidence="2">
    <location>
        <begin position="1"/>
        <end position="23"/>
    </location>
</feature>
<dbReference type="SUPFAM" id="SSF56925">
    <property type="entry name" value="OMPA-like"/>
    <property type="match status" value="1"/>
</dbReference>
<dbReference type="RefSeq" id="WP_054553912.1">
    <property type="nucleotide sequence ID" value="NZ_LJTC01000010.1"/>
</dbReference>
<dbReference type="Pfam" id="PF13505">
    <property type="entry name" value="OMP_b-brl"/>
    <property type="match status" value="1"/>
</dbReference>
<dbReference type="Gene3D" id="2.40.160.20">
    <property type="match status" value="1"/>
</dbReference>
<sequence>MIKAISLSALSLALLGFNNAAHADITEMDSPRIYTGIGYGQYSFEFEDSENDTDFDDDSQMLKGYIGTQFNKYLSLELAYQNFDEVSDIDSKAEIDGVSLAARLAAPITDSFSVYAKGGWLEWDAEIKQDLGELGSISADSDGGDVFYGAGVEYAFTTNMQVRLEYERYKLEDDIDPDMDVASVSFQYMF</sequence>
<dbReference type="STRING" id="570156.AOG27_15475"/>